<dbReference type="EMBL" id="KN646987">
    <property type="protein sequence ID" value="KHN37456.1"/>
    <property type="molecule type" value="Genomic_DNA"/>
</dbReference>
<protein>
    <submittedName>
        <fullName evidence="3">Homeobox protein knotted-1-like 10</fullName>
    </submittedName>
</protein>
<keyword evidence="3" id="KW-0371">Homeobox</keyword>
<evidence type="ECO:0000256" key="1">
    <source>
        <dbReference type="PROSITE-ProRule" id="PRU00559"/>
    </source>
</evidence>
<dbReference type="AlphaFoldDB" id="A0A0B2RSQ2"/>
<evidence type="ECO:0000313" key="3">
    <source>
        <dbReference type="EMBL" id="KHN37456.1"/>
    </source>
</evidence>
<feature type="domain" description="ELK" evidence="2">
    <location>
        <begin position="38"/>
        <end position="58"/>
    </location>
</feature>
<keyword evidence="3" id="KW-0238">DNA-binding</keyword>
<comment type="subcellular location">
    <subcellularLocation>
        <location evidence="1">Nucleus</location>
    </subcellularLocation>
</comment>
<keyword evidence="1" id="KW-0539">Nucleus</keyword>
<evidence type="ECO:0000259" key="2">
    <source>
        <dbReference type="PROSITE" id="PS51213"/>
    </source>
</evidence>
<dbReference type="SMART" id="SM01188">
    <property type="entry name" value="ELK"/>
    <property type="match status" value="1"/>
</dbReference>
<dbReference type="GO" id="GO:0005634">
    <property type="term" value="C:nucleus"/>
    <property type="evidence" value="ECO:0007669"/>
    <property type="project" value="UniProtKB-SubCell"/>
</dbReference>
<dbReference type="GO" id="GO:0003677">
    <property type="term" value="F:DNA binding"/>
    <property type="evidence" value="ECO:0007669"/>
    <property type="project" value="UniProtKB-KW"/>
</dbReference>
<gene>
    <name evidence="3" type="ORF">glysoja_049983</name>
</gene>
<sequence>MVSLVCQKSDEVTESPGKYRSRMEKEAIEGKGMNEVQELKDNLLRRYSGYIINLKHEISKKKKKEKLPKEAKQILLAWWNINCKWPYPTVFKKRRRKF</sequence>
<reference evidence="3" key="1">
    <citation type="submission" date="2014-07" db="EMBL/GenBank/DDBJ databases">
        <title>Identification of a novel salt tolerance gene in wild soybean by whole-genome sequencing.</title>
        <authorList>
            <person name="Lam H.-M."/>
            <person name="Qi X."/>
            <person name="Li M.-W."/>
            <person name="Liu X."/>
            <person name="Xie M."/>
            <person name="Ni M."/>
            <person name="Xu X."/>
        </authorList>
    </citation>
    <scope>NUCLEOTIDE SEQUENCE [LARGE SCALE GENOMIC DNA]</scope>
    <source>
        <tissue evidence="3">Root</tissue>
    </source>
</reference>
<proteinExistence type="inferred from homology"/>
<dbReference type="Gene3D" id="1.10.10.60">
    <property type="entry name" value="Homeodomain-like"/>
    <property type="match status" value="1"/>
</dbReference>
<dbReference type="Proteomes" id="UP000053555">
    <property type="component" value="Unassembled WGS sequence"/>
</dbReference>
<organism evidence="3">
    <name type="scientific">Glycine soja</name>
    <name type="common">Wild soybean</name>
    <dbReference type="NCBI Taxonomy" id="3848"/>
    <lineage>
        <taxon>Eukaryota</taxon>
        <taxon>Viridiplantae</taxon>
        <taxon>Streptophyta</taxon>
        <taxon>Embryophyta</taxon>
        <taxon>Tracheophyta</taxon>
        <taxon>Spermatophyta</taxon>
        <taxon>Magnoliopsida</taxon>
        <taxon>eudicotyledons</taxon>
        <taxon>Gunneridae</taxon>
        <taxon>Pentapetalae</taxon>
        <taxon>rosids</taxon>
        <taxon>fabids</taxon>
        <taxon>Fabales</taxon>
        <taxon>Fabaceae</taxon>
        <taxon>Papilionoideae</taxon>
        <taxon>50 kb inversion clade</taxon>
        <taxon>NPAAA clade</taxon>
        <taxon>indigoferoid/millettioid clade</taxon>
        <taxon>Phaseoleae</taxon>
        <taxon>Glycine</taxon>
        <taxon>Glycine subgen. Soja</taxon>
    </lineage>
</organism>
<dbReference type="InterPro" id="IPR005539">
    <property type="entry name" value="ELK_dom"/>
</dbReference>
<dbReference type="Pfam" id="PF03789">
    <property type="entry name" value="ELK"/>
    <property type="match status" value="1"/>
</dbReference>
<comment type="similarity">
    <text evidence="1">Belongs to the TALE/KNOX homeobox family.</text>
</comment>
<dbReference type="PROSITE" id="PS51213">
    <property type="entry name" value="ELK"/>
    <property type="match status" value="1"/>
</dbReference>
<accession>A0A0B2RSQ2</accession>
<name>A0A0B2RSQ2_GLYSO</name>